<dbReference type="EMBL" id="NMUH01003013">
    <property type="protein sequence ID" value="MQM03328.1"/>
    <property type="molecule type" value="Genomic_DNA"/>
</dbReference>
<dbReference type="Proteomes" id="UP000652761">
    <property type="component" value="Unassembled WGS sequence"/>
</dbReference>
<evidence type="ECO:0000313" key="1">
    <source>
        <dbReference type="EMBL" id="MQM03328.1"/>
    </source>
</evidence>
<name>A0A843W8P9_COLES</name>
<dbReference type="AlphaFoldDB" id="A0A843W8P9"/>
<sequence length="125" mass="14113">MRVRQGASSGTIRRMLRTLASTPTPIKAQAFVLTSNRLLFLSLVEARLAQAQTGLHHHTSYFRKRGFYFASRWFGVYKVLMHSSFRKLRASLSSRQKKESAQCGGRILVSVERTGVVSVNGRSIR</sequence>
<protein>
    <submittedName>
        <fullName evidence="1">Uncharacterized protein</fullName>
    </submittedName>
</protein>
<evidence type="ECO:0000313" key="2">
    <source>
        <dbReference type="Proteomes" id="UP000652761"/>
    </source>
</evidence>
<accession>A0A843W8P9</accession>
<keyword evidence="2" id="KW-1185">Reference proteome</keyword>
<reference evidence="1" key="1">
    <citation type="submission" date="2017-07" db="EMBL/GenBank/DDBJ databases">
        <title>Taro Niue Genome Assembly and Annotation.</title>
        <authorList>
            <person name="Atibalentja N."/>
            <person name="Keating K."/>
            <person name="Fields C.J."/>
        </authorList>
    </citation>
    <scope>NUCLEOTIDE SEQUENCE</scope>
    <source>
        <strain evidence="1">Niue_2</strain>
        <tissue evidence="1">Leaf</tissue>
    </source>
</reference>
<comment type="caution">
    <text evidence="1">The sequence shown here is derived from an EMBL/GenBank/DDBJ whole genome shotgun (WGS) entry which is preliminary data.</text>
</comment>
<gene>
    <name evidence="1" type="ORF">Taro_036107</name>
</gene>
<organism evidence="1 2">
    <name type="scientific">Colocasia esculenta</name>
    <name type="common">Wild taro</name>
    <name type="synonym">Arum esculentum</name>
    <dbReference type="NCBI Taxonomy" id="4460"/>
    <lineage>
        <taxon>Eukaryota</taxon>
        <taxon>Viridiplantae</taxon>
        <taxon>Streptophyta</taxon>
        <taxon>Embryophyta</taxon>
        <taxon>Tracheophyta</taxon>
        <taxon>Spermatophyta</taxon>
        <taxon>Magnoliopsida</taxon>
        <taxon>Liliopsida</taxon>
        <taxon>Araceae</taxon>
        <taxon>Aroideae</taxon>
        <taxon>Colocasieae</taxon>
        <taxon>Colocasia</taxon>
    </lineage>
</organism>
<proteinExistence type="predicted"/>